<evidence type="ECO:0000313" key="9">
    <source>
        <dbReference type="Proteomes" id="UP000230559"/>
    </source>
</evidence>
<keyword evidence="1" id="KW-0808">Transferase</keyword>
<evidence type="ECO:0000256" key="2">
    <source>
        <dbReference type="ARBA" id="ARBA00022741"/>
    </source>
</evidence>
<dbReference type="GO" id="GO:0005524">
    <property type="term" value="F:ATP binding"/>
    <property type="evidence" value="ECO:0007669"/>
    <property type="project" value="UniProtKB-KW"/>
</dbReference>
<keyword evidence="5" id="KW-0902">Two-component regulatory system</keyword>
<feature type="transmembrane region" description="Helical" evidence="6">
    <location>
        <begin position="117"/>
        <end position="138"/>
    </location>
</feature>
<feature type="transmembrane region" description="Helical" evidence="6">
    <location>
        <begin position="185"/>
        <end position="204"/>
    </location>
</feature>
<dbReference type="EMBL" id="PEDM01000012">
    <property type="protein sequence ID" value="PIC04946.1"/>
    <property type="molecule type" value="Genomic_DNA"/>
</dbReference>
<feature type="transmembrane region" description="Helical" evidence="6">
    <location>
        <begin position="277"/>
        <end position="298"/>
    </location>
</feature>
<dbReference type="PANTHER" id="PTHR24421">
    <property type="entry name" value="NITRATE/NITRITE SENSOR PROTEIN NARX-RELATED"/>
    <property type="match status" value="1"/>
</dbReference>
<feature type="transmembrane region" description="Helical" evidence="6">
    <location>
        <begin position="254"/>
        <end position="271"/>
    </location>
</feature>
<evidence type="ECO:0000259" key="7">
    <source>
        <dbReference type="PROSITE" id="PS50109"/>
    </source>
</evidence>
<feature type="transmembrane region" description="Helical" evidence="6">
    <location>
        <begin position="86"/>
        <end position="105"/>
    </location>
</feature>
<evidence type="ECO:0000256" key="6">
    <source>
        <dbReference type="SAM" id="Phobius"/>
    </source>
</evidence>
<dbReference type="InterPro" id="IPR005467">
    <property type="entry name" value="His_kinase_dom"/>
</dbReference>
<feature type="domain" description="Histidine kinase" evidence="7">
    <location>
        <begin position="328"/>
        <end position="515"/>
    </location>
</feature>
<dbReference type="GO" id="GO:0000160">
    <property type="term" value="P:phosphorelay signal transduction system"/>
    <property type="evidence" value="ECO:0007669"/>
    <property type="project" value="UniProtKB-KW"/>
</dbReference>
<keyword evidence="4" id="KW-0067">ATP-binding</keyword>
<keyword evidence="6" id="KW-0812">Transmembrane</keyword>
<name>A0A2G5RQG0_9BACL</name>
<dbReference type="SMART" id="SM00387">
    <property type="entry name" value="HATPase_c"/>
    <property type="match status" value="1"/>
</dbReference>
<feature type="transmembrane region" description="Helical" evidence="6">
    <location>
        <begin position="210"/>
        <end position="234"/>
    </location>
</feature>
<comment type="caution">
    <text evidence="8">The sequence shown here is derived from an EMBL/GenBank/DDBJ whole genome shotgun (WGS) entry which is preliminary data.</text>
</comment>
<evidence type="ECO:0000313" key="8">
    <source>
        <dbReference type="EMBL" id="PIC04946.1"/>
    </source>
</evidence>
<keyword evidence="3 8" id="KW-0418">Kinase</keyword>
<evidence type="ECO:0000256" key="3">
    <source>
        <dbReference type="ARBA" id="ARBA00022777"/>
    </source>
</evidence>
<organism evidence="8 9">
    <name type="scientific">Anoxybacillus flavithermus</name>
    <dbReference type="NCBI Taxonomy" id="33934"/>
    <lineage>
        <taxon>Bacteria</taxon>
        <taxon>Bacillati</taxon>
        <taxon>Bacillota</taxon>
        <taxon>Bacilli</taxon>
        <taxon>Bacillales</taxon>
        <taxon>Anoxybacillaceae</taxon>
        <taxon>Anoxybacillus</taxon>
    </lineage>
</organism>
<feature type="transmembrane region" description="Helical" evidence="6">
    <location>
        <begin position="7"/>
        <end position="24"/>
    </location>
</feature>
<feature type="transmembrane region" description="Helical" evidence="6">
    <location>
        <begin position="62"/>
        <end position="80"/>
    </location>
</feature>
<accession>A0A2G5RQG0</accession>
<dbReference type="InterPro" id="IPR050482">
    <property type="entry name" value="Sensor_HK_TwoCompSys"/>
</dbReference>
<dbReference type="GO" id="GO:0016301">
    <property type="term" value="F:kinase activity"/>
    <property type="evidence" value="ECO:0007669"/>
    <property type="project" value="UniProtKB-KW"/>
</dbReference>
<keyword evidence="6" id="KW-1133">Transmembrane helix</keyword>
<evidence type="ECO:0000256" key="1">
    <source>
        <dbReference type="ARBA" id="ARBA00022679"/>
    </source>
</evidence>
<dbReference type="AlphaFoldDB" id="A0A2G5RQG0"/>
<feature type="transmembrane region" description="Helical" evidence="6">
    <location>
        <begin position="150"/>
        <end position="173"/>
    </location>
</feature>
<gene>
    <name evidence="8" type="ORF">CS060_07405</name>
</gene>
<feature type="transmembrane region" description="Helical" evidence="6">
    <location>
        <begin position="30"/>
        <end position="50"/>
    </location>
</feature>
<dbReference type="Proteomes" id="UP000230559">
    <property type="component" value="Unassembled WGS sequence"/>
</dbReference>
<dbReference type="InterPro" id="IPR036890">
    <property type="entry name" value="HATPase_C_sf"/>
</dbReference>
<dbReference type="Pfam" id="PF02518">
    <property type="entry name" value="HATPase_c"/>
    <property type="match status" value="1"/>
</dbReference>
<dbReference type="InterPro" id="IPR003594">
    <property type="entry name" value="HATPase_dom"/>
</dbReference>
<protein>
    <submittedName>
        <fullName evidence="8">Histidine kinase</fullName>
    </submittedName>
</protein>
<proteinExistence type="predicted"/>
<evidence type="ECO:0000256" key="4">
    <source>
        <dbReference type="ARBA" id="ARBA00022840"/>
    </source>
</evidence>
<evidence type="ECO:0000256" key="5">
    <source>
        <dbReference type="ARBA" id="ARBA00023012"/>
    </source>
</evidence>
<dbReference type="SUPFAM" id="SSF55874">
    <property type="entry name" value="ATPase domain of HSP90 chaperone/DNA topoisomerase II/histidine kinase"/>
    <property type="match status" value="1"/>
</dbReference>
<dbReference type="PANTHER" id="PTHR24421:SF59">
    <property type="entry name" value="OXYGEN SENSOR HISTIDINE KINASE NREB"/>
    <property type="match status" value="1"/>
</dbReference>
<keyword evidence="6" id="KW-0472">Membrane</keyword>
<keyword evidence="2" id="KW-0547">Nucleotide-binding</keyword>
<reference evidence="8 9" key="1">
    <citation type="submission" date="2017-10" db="EMBL/GenBank/DDBJ databases">
        <title>Draft genome sequence of Anoxybacillus flavithermus KU2-6-11 from caldera Uzon (Russia:Kamchtka).</title>
        <authorList>
            <person name="Korzhuk A.V."/>
            <person name="Rozanov A.S."/>
            <person name="Bryanskaya A.V."/>
            <person name="Peltek S.E."/>
        </authorList>
    </citation>
    <scope>NUCLEOTIDE SEQUENCE [LARGE SCALE GENOMIC DNA]</scope>
    <source>
        <strain evidence="8 9">KU2-6_11</strain>
    </source>
</reference>
<dbReference type="CDD" id="cd16917">
    <property type="entry name" value="HATPase_UhpB-NarQ-NarX-like"/>
    <property type="match status" value="1"/>
</dbReference>
<dbReference type="PROSITE" id="PS50109">
    <property type="entry name" value="HIS_KIN"/>
    <property type="match status" value="1"/>
</dbReference>
<sequence length="526" mass="60982">MDRHLTGIWFFSLFLITYILIETYEKYMKHPYYIVLFIGMFFLLIGKYTYIQKPTSIVVQRFFALMCISAIAIISAIPSSRGMQTAQMVEAFAVCLAPYALLEFFKYFPSSTRPRPFHYVSSITKWTSIGCFVTYILGSAVVDETSIKTIARLFIVLNMVMAVGTCVALIAFHLRSNSKKIKNELFMLVAGLCVSFAPVILLSLLPNILFGFSILSFHYTLVSMIFFPLVLSYLLTKQGIASWRVAAKKMGKKIAVLCISLIICNVVLLVIDHHIPLFPVNIFLIFSITIYQTIHMYFTHRTEQKVDSLNNKQEYSIQEYEKWRMAMFLHDEILQGLIAIWKRIQLGKNEESEKQIHNLLQSKIREVRNMCEHLYPMFVEDIGLENSLYELRNKVRLESHLDIEVYYDLGLRIIPSTLQITLYRIIRELTYNAVKHAEATSIIISIWEEDDMLHISVEDDGKGFSIPINTYEAIKQHRFGLASIEKQLYMLGGRWDIYSDQQLGTRIFIMIPFEEVEKYEDKSITS</sequence>
<dbReference type="Gene3D" id="3.30.565.10">
    <property type="entry name" value="Histidine kinase-like ATPase, C-terminal domain"/>
    <property type="match status" value="1"/>
</dbReference>